<name>A0A6C0EI98_9ZZZZ</name>
<sequence>MSTFFINSPFTVTQNASLYAQNGLTATTSSYDYILNINVTAAGFSGNQLFSYANYQQGLLNNGIVNTNSLNNVALNLAFNNTVLNTFLLGNYTNITSANSNVTNTFAYNTLNSGNQKLSSRILEIVATKIFGSAKAQAAIYNETDFYAPFTVPNSMLNQIQNGLNNVIQNTQMQLNIFNIYVGLDRIETQTTNNVNSTIDVNQPANFNFQNTIWDFPIFLQVNLFDASVVNGTTYSNLALLNNGPNVGGVQLANGSMNIPLLVRFYTTN</sequence>
<dbReference type="EMBL" id="MN739808">
    <property type="protein sequence ID" value="QHT27055.1"/>
    <property type="molecule type" value="Genomic_DNA"/>
</dbReference>
<accession>A0A6C0EI98</accession>
<proteinExistence type="predicted"/>
<evidence type="ECO:0000313" key="1">
    <source>
        <dbReference type="EMBL" id="QHT27055.1"/>
    </source>
</evidence>
<protein>
    <submittedName>
        <fullName evidence="1">Uncharacterized protein</fullName>
    </submittedName>
</protein>
<organism evidence="1">
    <name type="scientific">viral metagenome</name>
    <dbReference type="NCBI Taxonomy" id="1070528"/>
    <lineage>
        <taxon>unclassified sequences</taxon>
        <taxon>metagenomes</taxon>
        <taxon>organismal metagenomes</taxon>
    </lineage>
</organism>
<dbReference type="AlphaFoldDB" id="A0A6C0EI98"/>
<reference evidence="1" key="1">
    <citation type="journal article" date="2020" name="Nature">
        <title>Giant virus diversity and host interactions through global metagenomics.</title>
        <authorList>
            <person name="Schulz F."/>
            <person name="Roux S."/>
            <person name="Paez-Espino D."/>
            <person name="Jungbluth S."/>
            <person name="Walsh D.A."/>
            <person name="Denef V.J."/>
            <person name="McMahon K.D."/>
            <person name="Konstantinidis K.T."/>
            <person name="Eloe-Fadrosh E.A."/>
            <person name="Kyrpides N.C."/>
            <person name="Woyke T."/>
        </authorList>
    </citation>
    <scope>NUCLEOTIDE SEQUENCE</scope>
    <source>
        <strain evidence="1">GVMAG-M-3300023179-2</strain>
    </source>
</reference>